<reference evidence="6" key="1">
    <citation type="submission" date="2016-07" db="EMBL/GenBank/DDBJ databases">
        <title>De novo transcriptome assembly of four accessions of the metal hyperaccumulator plant Noccaea caerulescens.</title>
        <authorList>
            <person name="Blande D."/>
            <person name="Halimaa P."/>
            <person name="Tervahauta A.I."/>
            <person name="Aarts M.G."/>
            <person name="Karenlampi S.O."/>
        </authorList>
    </citation>
    <scope>NUCLEOTIDE SEQUENCE</scope>
</reference>
<dbReference type="GO" id="GO:0016881">
    <property type="term" value="F:acid-amino acid ligase activity"/>
    <property type="evidence" value="ECO:0007669"/>
    <property type="project" value="TreeGrafter"/>
</dbReference>
<dbReference type="PANTHER" id="PTHR31901:SF80">
    <property type="entry name" value="(RAPE) HYPOTHETICAL PROTEIN"/>
    <property type="match status" value="1"/>
</dbReference>
<evidence type="ECO:0000313" key="6">
    <source>
        <dbReference type="EMBL" id="JAU27565.1"/>
    </source>
</evidence>
<feature type="coiled-coil region" evidence="3">
    <location>
        <begin position="4"/>
        <end position="31"/>
    </location>
</feature>
<dbReference type="PANTHER" id="PTHR31901">
    <property type="entry name" value="GH3 DOMAIN-CONTAINING PROTEIN"/>
    <property type="match status" value="1"/>
</dbReference>
<dbReference type="InterPro" id="IPR055377">
    <property type="entry name" value="GH3_M"/>
</dbReference>
<evidence type="ECO:0000256" key="3">
    <source>
        <dbReference type="SAM" id="Coils"/>
    </source>
</evidence>
<evidence type="ECO:0000259" key="5">
    <source>
        <dbReference type="Pfam" id="PF23572"/>
    </source>
</evidence>
<dbReference type="InterPro" id="IPR004993">
    <property type="entry name" value="GH3"/>
</dbReference>
<evidence type="ECO:0000259" key="4">
    <source>
        <dbReference type="Pfam" id="PF23571"/>
    </source>
</evidence>
<dbReference type="EMBL" id="GEVI01004755">
    <property type="protein sequence ID" value="JAU27565.1"/>
    <property type="molecule type" value="Transcribed_RNA"/>
</dbReference>
<feature type="domain" description="GH3 C-terminal" evidence="5">
    <location>
        <begin position="426"/>
        <end position="547"/>
    </location>
</feature>
<comment type="similarity">
    <text evidence="1">Belongs to the IAA-amido conjugating enzyme family.</text>
</comment>
<feature type="domain" description="GH3 middle" evidence="4">
    <location>
        <begin position="340"/>
        <end position="410"/>
    </location>
</feature>
<dbReference type="Pfam" id="PF23571">
    <property type="entry name" value="GH3_M"/>
    <property type="match status" value="1"/>
</dbReference>
<keyword evidence="2 6" id="KW-0436">Ligase</keyword>
<dbReference type="InterPro" id="IPR055378">
    <property type="entry name" value="GH3_C"/>
</dbReference>
<gene>
    <name evidence="6" type="ORF">GA_TR16149_c0_g1_i1_g.51468</name>
</gene>
<organism evidence="6">
    <name type="scientific">Noccaea caerulescens</name>
    <name type="common">Alpine penny-cress</name>
    <name type="synonym">Thlaspi caerulescens</name>
    <dbReference type="NCBI Taxonomy" id="107243"/>
    <lineage>
        <taxon>Eukaryota</taxon>
        <taxon>Viridiplantae</taxon>
        <taxon>Streptophyta</taxon>
        <taxon>Embryophyta</taxon>
        <taxon>Tracheophyta</taxon>
        <taxon>Spermatophyta</taxon>
        <taxon>Magnoliopsida</taxon>
        <taxon>eudicotyledons</taxon>
        <taxon>Gunneridae</taxon>
        <taxon>Pentapetalae</taxon>
        <taxon>rosids</taxon>
        <taxon>malvids</taxon>
        <taxon>Brassicales</taxon>
        <taxon>Brassicaceae</taxon>
        <taxon>Coluteocarpeae</taxon>
        <taxon>Noccaea</taxon>
    </lineage>
</organism>
<accession>A0A1J3EBL1</accession>
<dbReference type="Pfam" id="PF03321">
    <property type="entry name" value="GH3"/>
    <property type="match status" value="1"/>
</dbReference>
<evidence type="ECO:0000256" key="2">
    <source>
        <dbReference type="ARBA" id="ARBA00022598"/>
    </source>
</evidence>
<proteinExistence type="inferred from homology"/>
<dbReference type="AlphaFoldDB" id="A0A1J3EBL1"/>
<name>A0A1J3EBL1_NOCCA</name>
<evidence type="ECO:0000256" key="1">
    <source>
        <dbReference type="ARBA" id="ARBA00008068"/>
    </source>
</evidence>
<dbReference type="Pfam" id="PF23572">
    <property type="entry name" value="GH3_C"/>
    <property type="match status" value="1"/>
</dbReference>
<keyword evidence="3" id="KW-0175">Coiled coil</keyword>
<sequence length="569" mass="63963">MSTLTSVLKDLEELTSNAKQIQDDMLEEILKVNTNTEYLRRFLGGRSDKDFFRKNVPVVSYEDVRPYIERVANGEPSDVISGEPITHFLMSSGTSGGKQKIFPVNNKYFENFAFIYALRSSIVSKHIDGVEGGKVLTFLNIGLLSTTPSGLPIASAVTSFLMSDSFKKWSSKCYASPDEVIFCKDNKQSMYCHLLCALVQRKEVVSVYVPFASALVQAIQFLETHWKELCNNIRSGHVSEWITDLGCRQSVSAILGGPNLELADLIEHACSQKSWEGIITRLWPNVKFIRSIVTGQMSQYIPTMEFYSNKLPLISMTYAASESIFGVNVNPLCKPQDVSYTFIPSMSYFEFLLVDEGNNDEIVDLVEVKLGCFYEPLVTNHFGLYRYRMGDILQVTGFYNSAPQFRFVRRKNVVLSVQVEATTEDDLLKALNHAALVLESSGLMLMGFTCYSDVSTVPGHYVLYWELKAKTLSGIVKLDNKIMVECCCVVEESFDPIYKRFRSKYCSIGALEIRVVEQGTFDSLMENFISKGASATQYKTPLCINSPDVLAILEDKVLARFFSDKSPPV</sequence>
<protein>
    <submittedName>
        <fullName evidence="6">4-substituted benzoates-glutamate ligase GH3.12</fullName>
    </submittedName>
</protein>
<dbReference type="GO" id="GO:0005737">
    <property type="term" value="C:cytoplasm"/>
    <property type="evidence" value="ECO:0007669"/>
    <property type="project" value="TreeGrafter"/>
</dbReference>